<dbReference type="PROSITE" id="PS50975">
    <property type="entry name" value="ATP_GRASP"/>
    <property type="match status" value="1"/>
</dbReference>
<dbReference type="EMBL" id="BANI01000112">
    <property type="protein sequence ID" value="GAN96939.1"/>
    <property type="molecule type" value="Genomic_DNA"/>
</dbReference>
<evidence type="ECO:0000313" key="4">
    <source>
        <dbReference type="Proteomes" id="UP000032675"/>
    </source>
</evidence>
<name>A0A0D6Q0I2_KOMEU</name>
<dbReference type="SUPFAM" id="SSF56059">
    <property type="entry name" value="Glutathione synthetase ATP-binding domain-like"/>
    <property type="match status" value="1"/>
</dbReference>
<dbReference type="InterPro" id="IPR013815">
    <property type="entry name" value="ATP_grasp_subdomain_1"/>
</dbReference>
<dbReference type="Gene3D" id="3.30.1490.20">
    <property type="entry name" value="ATP-grasp fold, A domain"/>
    <property type="match status" value="1"/>
</dbReference>
<evidence type="ECO:0000256" key="1">
    <source>
        <dbReference type="PROSITE-ProRule" id="PRU00409"/>
    </source>
</evidence>
<proteinExistence type="predicted"/>
<accession>A0A0D6Q0I2</accession>
<evidence type="ECO:0000259" key="2">
    <source>
        <dbReference type="PROSITE" id="PS50975"/>
    </source>
</evidence>
<protein>
    <recommendedName>
        <fullName evidence="2">ATP-grasp domain-containing protein</fullName>
    </recommendedName>
</protein>
<dbReference type="GO" id="GO:0046872">
    <property type="term" value="F:metal ion binding"/>
    <property type="evidence" value="ECO:0007669"/>
    <property type="project" value="InterPro"/>
</dbReference>
<reference evidence="3 4" key="1">
    <citation type="submission" date="2012-11" db="EMBL/GenBank/DDBJ databases">
        <title>Whole genome sequence of Gluconacetobacter europaeus NBRC3261.</title>
        <authorList>
            <person name="Azuma Y."/>
            <person name="Higashiura N."/>
            <person name="Hirakawa H."/>
            <person name="Matsushita K."/>
        </authorList>
    </citation>
    <scope>NUCLEOTIDE SEQUENCE [LARGE SCALE GENOMIC DNA]</scope>
    <source>
        <strain evidence="3 4">NBRC 3261</strain>
    </source>
</reference>
<sequence length="442" mass="49015">MKNDFTVLIISSVWWSAITRAAVEFIESGVTVHAICPAGHSLRCLQAIESIRNYPYVAPTATLAGAIAQLRPDLIIPADDRVVVTLHQVYNEANPATAMGRLCRDTIERSLGRHEYFGYAQTRLKLIDVLREQGIPTPAATNLATLHDARRWCATTPGPWVFKRDRSWGGSGVVIADTQHEAEVGFHRLSQPVRMVCALRVLLADRDIYSFMEATERRPLPVIAQAHVTGMPANIMVACWEGEVLATLGVNVVSYQGRTGAATVIEITQSADMERAARVACATLKLSGFFGLDFVRCAKTGTYHFIEMNPRLTQIGHLCHGGNTLIRRLLQHVRGRAQVAVPSAAMELHERTMIALFPQILRTEPQTLNSTAAWIDIPWRYPELVEELLRRPWSRRGSVARLEERLRPNMPYGKSVDRGEALGKLSTLLQAGMITDMPVAAL</sequence>
<dbReference type="RefSeq" id="WP_019092028.1">
    <property type="nucleotide sequence ID" value="NZ_BANI01000112.1"/>
</dbReference>
<dbReference type="Proteomes" id="UP000032675">
    <property type="component" value="Unassembled WGS sequence"/>
</dbReference>
<comment type="caution">
    <text evidence="3">The sequence shown here is derived from an EMBL/GenBank/DDBJ whole genome shotgun (WGS) entry which is preliminary data.</text>
</comment>
<dbReference type="AlphaFoldDB" id="A0A0D6Q0I2"/>
<dbReference type="InterPro" id="IPR011761">
    <property type="entry name" value="ATP-grasp"/>
</dbReference>
<evidence type="ECO:0000313" key="3">
    <source>
        <dbReference type="EMBL" id="GAN96939.1"/>
    </source>
</evidence>
<dbReference type="GO" id="GO:0005524">
    <property type="term" value="F:ATP binding"/>
    <property type="evidence" value="ECO:0007669"/>
    <property type="project" value="UniProtKB-UniRule"/>
</dbReference>
<feature type="domain" description="ATP-grasp" evidence="2">
    <location>
        <begin position="127"/>
        <end position="334"/>
    </location>
</feature>
<gene>
    <name evidence="3" type="ORF">Geu3261_0127_037</name>
</gene>
<keyword evidence="1" id="KW-0547">Nucleotide-binding</keyword>
<keyword evidence="1" id="KW-0067">ATP-binding</keyword>
<dbReference type="InterPro" id="IPR003806">
    <property type="entry name" value="ATP-grasp_PylC-type"/>
</dbReference>
<organism evidence="3 4">
    <name type="scientific">Komagataeibacter europaeus NBRC 3261</name>
    <dbReference type="NCBI Taxonomy" id="1234669"/>
    <lineage>
        <taxon>Bacteria</taxon>
        <taxon>Pseudomonadati</taxon>
        <taxon>Pseudomonadota</taxon>
        <taxon>Alphaproteobacteria</taxon>
        <taxon>Acetobacterales</taxon>
        <taxon>Acetobacteraceae</taxon>
        <taxon>Komagataeibacter</taxon>
    </lineage>
</organism>
<dbReference type="Pfam" id="PF02655">
    <property type="entry name" value="ATP-grasp_3"/>
    <property type="match status" value="1"/>
</dbReference>
<dbReference type="Gene3D" id="3.30.470.20">
    <property type="entry name" value="ATP-grasp fold, B domain"/>
    <property type="match status" value="1"/>
</dbReference>